<proteinExistence type="inferred from homology"/>
<dbReference type="PANTHER" id="PTHR43022:SF1">
    <property type="entry name" value="PROTEIN SMF"/>
    <property type="match status" value="1"/>
</dbReference>
<dbReference type="GO" id="GO:0009294">
    <property type="term" value="P:DNA-mediated transformation"/>
    <property type="evidence" value="ECO:0007669"/>
    <property type="project" value="InterPro"/>
</dbReference>
<dbReference type="AlphaFoldDB" id="A0A937DIN5"/>
<organism evidence="4 5">
    <name type="scientific">Candidatus Liberibacter ctenarytainae</name>
    <dbReference type="NCBI Taxonomy" id="2020335"/>
    <lineage>
        <taxon>Bacteria</taxon>
        <taxon>Pseudomonadati</taxon>
        <taxon>Pseudomonadota</taxon>
        <taxon>Alphaproteobacteria</taxon>
        <taxon>Hyphomicrobiales</taxon>
        <taxon>Rhizobiaceae</taxon>
        <taxon>Liberibacter</taxon>
    </lineage>
</organism>
<accession>A0A937DIN5</accession>
<reference evidence="4" key="1">
    <citation type="submission" date="2019-02" db="EMBL/GenBank/DDBJ databases">
        <title>A novel Candidatus Liberibacter species associated with the New Zealand native fuchsia psyllid, Ctenarytaina fuchsiae.</title>
        <authorList>
            <person name="Thompson S.M."/>
            <person name="Jorgensen N."/>
            <person name="David C."/>
            <person name="Bulman S.R."/>
            <person name="Smith G.R."/>
        </authorList>
    </citation>
    <scope>NUCLEOTIDE SEQUENCE</scope>
    <source>
        <strain evidence="4">Oxford</strain>
    </source>
</reference>
<protein>
    <submittedName>
        <fullName evidence="4">DNA-protecting protein DprA</fullName>
    </submittedName>
</protein>
<feature type="domain" description="DprA winged helix" evidence="3">
    <location>
        <begin position="326"/>
        <end position="376"/>
    </location>
</feature>
<dbReference type="Proteomes" id="UP000736856">
    <property type="component" value="Unassembled WGS sequence"/>
</dbReference>
<dbReference type="InterPro" id="IPR003488">
    <property type="entry name" value="DprA"/>
</dbReference>
<dbReference type="InterPro" id="IPR036388">
    <property type="entry name" value="WH-like_DNA-bd_sf"/>
</dbReference>
<name>A0A937DIN5_9HYPH</name>
<dbReference type="SUPFAM" id="SSF102405">
    <property type="entry name" value="MCP/YpsA-like"/>
    <property type="match status" value="1"/>
</dbReference>
<gene>
    <name evidence="4" type="primary">dprA</name>
    <name evidence="4" type="ORF">EU981_00185</name>
</gene>
<evidence type="ECO:0000313" key="4">
    <source>
        <dbReference type="EMBL" id="MBL0848516.1"/>
    </source>
</evidence>
<dbReference type="NCBIfam" id="TIGR00732">
    <property type="entry name" value="dprA"/>
    <property type="match status" value="1"/>
</dbReference>
<comment type="caution">
    <text evidence="4">The sequence shown here is derived from an EMBL/GenBank/DDBJ whole genome shotgun (WGS) entry which is preliminary data.</text>
</comment>
<dbReference type="PANTHER" id="PTHR43022">
    <property type="entry name" value="PROTEIN SMF"/>
    <property type="match status" value="1"/>
</dbReference>
<evidence type="ECO:0000259" key="3">
    <source>
        <dbReference type="Pfam" id="PF17782"/>
    </source>
</evidence>
<evidence type="ECO:0000259" key="2">
    <source>
        <dbReference type="Pfam" id="PF02481"/>
    </source>
</evidence>
<dbReference type="Pfam" id="PF02481">
    <property type="entry name" value="DNA_processg_A"/>
    <property type="match status" value="1"/>
</dbReference>
<dbReference type="Pfam" id="PF21102">
    <property type="entry name" value="DprA_N"/>
    <property type="match status" value="1"/>
</dbReference>
<sequence>MVKINSPKRGVCLTDEQKISWLRLIRSESIGPATFRDMINYFGSSEQALEAIPELARRSGKNKKIRICSREEAERELQTAESFGARFIAISDPSYPPALRYIDYPPPLLAVKGNMQIASTKPSVGIVGARHPSISALKFTEKIAQEIGREGYTIVSGLALGIDTIAHRASLKTGTIATMAGGLDCIYPPENRNLLEEIWSNEGMAISEMPFGCEPRPHDFPRRNRLIAGIGLGLIVIEAAKKSGSLITSRLAAEFGRLVFSVPGSPLDPRCEGTNQLLKEGAILITSAHDALQILHPQIEKNFFSSPCNEDYAKDLNITNHPDYNQDEREKIVQSLNSVPIHVDDIIQHTGINASIIYLILLELDLSGQICRHPGGMVSLAMRLPTP</sequence>
<evidence type="ECO:0000256" key="1">
    <source>
        <dbReference type="ARBA" id="ARBA00006525"/>
    </source>
</evidence>
<dbReference type="Gene3D" id="3.40.50.450">
    <property type="match status" value="1"/>
</dbReference>
<dbReference type="EMBL" id="SEOL01000001">
    <property type="protein sequence ID" value="MBL0848516.1"/>
    <property type="molecule type" value="Genomic_DNA"/>
</dbReference>
<dbReference type="Pfam" id="PF17782">
    <property type="entry name" value="WHD_DprA"/>
    <property type="match status" value="1"/>
</dbReference>
<evidence type="ECO:0000313" key="5">
    <source>
        <dbReference type="Proteomes" id="UP000736856"/>
    </source>
</evidence>
<comment type="similarity">
    <text evidence="1">Belongs to the DprA/Smf family.</text>
</comment>
<dbReference type="Gene3D" id="1.10.10.10">
    <property type="entry name" value="Winged helix-like DNA-binding domain superfamily/Winged helix DNA-binding domain"/>
    <property type="match status" value="1"/>
</dbReference>
<feature type="domain" description="Smf/DprA SLOG" evidence="2">
    <location>
        <begin position="87"/>
        <end position="294"/>
    </location>
</feature>
<dbReference type="InterPro" id="IPR057666">
    <property type="entry name" value="DrpA_SLOG"/>
</dbReference>
<dbReference type="InterPro" id="IPR041614">
    <property type="entry name" value="DprA_WH"/>
</dbReference>